<evidence type="ECO:0000313" key="2">
    <source>
        <dbReference type="WBParaSite" id="nRc.2.0.1.t08931-RA"/>
    </source>
</evidence>
<organism evidence="1 2">
    <name type="scientific">Romanomermis culicivorax</name>
    <name type="common">Nematode worm</name>
    <dbReference type="NCBI Taxonomy" id="13658"/>
    <lineage>
        <taxon>Eukaryota</taxon>
        <taxon>Metazoa</taxon>
        <taxon>Ecdysozoa</taxon>
        <taxon>Nematoda</taxon>
        <taxon>Enoplea</taxon>
        <taxon>Dorylaimia</taxon>
        <taxon>Mermithida</taxon>
        <taxon>Mermithoidea</taxon>
        <taxon>Mermithidae</taxon>
        <taxon>Romanomermis</taxon>
    </lineage>
</organism>
<sequence>MVAVVVNIGVLIAGIGKTVVEETNIKAMVRNDIIVMVVIADFRMVGPTSIGPASGNGTLISGYVLGFCNASRQCWI</sequence>
<proteinExistence type="predicted"/>
<name>A0A915I597_ROMCU</name>
<accession>A0A915I597</accession>
<dbReference type="WBParaSite" id="nRc.2.0.1.t08931-RA">
    <property type="protein sequence ID" value="nRc.2.0.1.t08931-RA"/>
    <property type="gene ID" value="nRc.2.0.1.g08931"/>
</dbReference>
<reference evidence="2" key="1">
    <citation type="submission" date="2022-11" db="UniProtKB">
        <authorList>
            <consortium name="WormBaseParasite"/>
        </authorList>
    </citation>
    <scope>IDENTIFICATION</scope>
</reference>
<dbReference type="Proteomes" id="UP000887565">
    <property type="component" value="Unplaced"/>
</dbReference>
<protein>
    <submittedName>
        <fullName evidence="2">Uncharacterized protein</fullName>
    </submittedName>
</protein>
<evidence type="ECO:0000313" key="1">
    <source>
        <dbReference type="Proteomes" id="UP000887565"/>
    </source>
</evidence>
<keyword evidence="1" id="KW-1185">Reference proteome</keyword>
<dbReference type="AlphaFoldDB" id="A0A915I597"/>